<comment type="similarity">
    <text evidence="2 9">Belongs to the eIF-2B alpha/beta/delta subunits family.</text>
</comment>
<evidence type="ECO:0000256" key="3">
    <source>
        <dbReference type="ARBA" id="ARBA00022490"/>
    </source>
</evidence>
<name>A0AAV9U6M5_9PEZI</name>
<organism evidence="10 11">
    <name type="scientific">Orbilia brochopaga</name>
    <dbReference type="NCBI Taxonomy" id="3140254"/>
    <lineage>
        <taxon>Eukaryota</taxon>
        <taxon>Fungi</taxon>
        <taxon>Dikarya</taxon>
        <taxon>Ascomycota</taxon>
        <taxon>Pezizomycotina</taxon>
        <taxon>Orbiliomycetes</taxon>
        <taxon>Orbiliales</taxon>
        <taxon>Orbiliaceae</taxon>
        <taxon>Orbilia</taxon>
    </lineage>
</organism>
<comment type="subcellular location">
    <subcellularLocation>
        <location evidence="1">Cytoplasm</location>
        <location evidence="1">Cytosol</location>
    </subcellularLocation>
</comment>
<dbReference type="Gene3D" id="1.20.120.1070">
    <property type="entry name" value="Translation initiation factor eIF-2B, N-terminal domain"/>
    <property type="match status" value="1"/>
</dbReference>
<dbReference type="PANTHER" id="PTHR45860:SF1">
    <property type="entry name" value="TRANSLATION INITIATION FACTOR EIF-2B SUBUNIT ALPHA"/>
    <property type="match status" value="1"/>
</dbReference>
<evidence type="ECO:0000313" key="11">
    <source>
        <dbReference type="Proteomes" id="UP001375240"/>
    </source>
</evidence>
<evidence type="ECO:0000256" key="9">
    <source>
        <dbReference type="RuleBase" id="RU003814"/>
    </source>
</evidence>
<dbReference type="GO" id="GO:0005085">
    <property type="term" value="F:guanyl-nucleotide exchange factor activity"/>
    <property type="evidence" value="ECO:0007669"/>
    <property type="project" value="TreeGrafter"/>
</dbReference>
<evidence type="ECO:0000256" key="6">
    <source>
        <dbReference type="ARBA" id="ARBA00044208"/>
    </source>
</evidence>
<comment type="caution">
    <text evidence="10">The sequence shown here is derived from an EMBL/GenBank/DDBJ whole genome shotgun (WGS) entry which is preliminary data.</text>
</comment>
<comment type="subunit">
    <text evidence="8">Component of the translation initiation factor 2B (eIF2B) complex which is a heterodecamer of two sets of five different subunits: alpha, beta, gamma, delta and epsilon. Subunits alpha, beta and delta comprise a regulatory subcomplex and subunits epsilon and gamma comprise a catalytic subcomplex. Within the complex, the hexameric regulatory complex resides at the center, with the two heterodimeric catalytic subcomplexes bound on opposite sides.</text>
</comment>
<dbReference type="GO" id="GO:0003743">
    <property type="term" value="F:translation initiation factor activity"/>
    <property type="evidence" value="ECO:0007669"/>
    <property type="project" value="UniProtKB-KW"/>
</dbReference>
<dbReference type="InterPro" id="IPR000649">
    <property type="entry name" value="IF-2B-related"/>
</dbReference>
<evidence type="ECO:0000256" key="7">
    <source>
        <dbReference type="ARBA" id="ARBA00044236"/>
    </source>
</evidence>
<dbReference type="GO" id="GO:0005851">
    <property type="term" value="C:eukaryotic translation initiation factor 2B complex"/>
    <property type="evidence" value="ECO:0007669"/>
    <property type="project" value="TreeGrafter"/>
</dbReference>
<protein>
    <recommendedName>
        <fullName evidence="6">Translation initiation factor eIF2B subunit alpha</fullName>
    </recommendedName>
    <alternativeName>
        <fullName evidence="7">eIF2B GDP-GTP exchange factor subunit alpha</fullName>
    </alternativeName>
</protein>
<dbReference type="PANTHER" id="PTHR45860">
    <property type="entry name" value="TRANSLATION INITIATION FACTOR EIF-2B SUBUNIT ALPHA"/>
    <property type="match status" value="1"/>
</dbReference>
<keyword evidence="5" id="KW-0648">Protein biosynthesis</keyword>
<sequence>MSSPVLEVPPKLFIPDKVEITPTTAAPLPDSQPGVVRVTKGEFDIRGAYLNYLRNDPELTMPVAAIKSLVDLVDKIEAQTTSEFLDLLNKGIIALKDSIRNPISLSAGCDLFLRFIVRYLRHSQTLPRLVNHLKQSYKLFDLRAKDSRNKIAKLGSSFISDGSTVMTISFSRVVLAMMMDATKKHIRFKVVVTEGAGGKKLASVLRARGIPVAVIPEGAVGYAMELVDMVLIGAEGVVENGGIINGLSHPTSRRRWTRLTGVAVLGTFQMATLARAAGKDVFAVCETHKFVRLYPINGFDMPVKQSVINFSTDDTPVKSPTDEDTIEKSERIGNDRFVDFTPPTLLTAIITEAGVLTPSSVSEELLKIWF</sequence>
<evidence type="ECO:0000256" key="2">
    <source>
        <dbReference type="ARBA" id="ARBA00007251"/>
    </source>
</evidence>
<dbReference type="InterPro" id="IPR037171">
    <property type="entry name" value="NagB/RpiA_transferase-like"/>
</dbReference>
<dbReference type="SUPFAM" id="SSF100950">
    <property type="entry name" value="NagB/RpiA/CoA transferase-like"/>
    <property type="match status" value="1"/>
</dbReference>
<dbReference type="Proteomes" id="UP001375240">
    <property type="component" value="Unassembled WGS sequence"/>
</dbReference>
<dbReference type="AlphaFoldDB" id="A0AAV9U6M5"/>
<evidence type="ECO:0000313" key="10">
    <source>
        <dbReference type="EMBL" id="KAK6335444.1"/>
    </source>
</evidence>
<keyword evidence="4 10" id="KW-0396">Initiation factor</keyword>
<evidence type="ECO:0000256" key="8">
    <source>
        <dbReference type="ARBA" id="ARBA00046432"/>
    </source>
</evidence>
<keyword evidence="3" id="KW-0963">Cytoplasm</keyword>
<dbReference type="InterPro" id="IPR042528">
    <property type="entry name" value="elF-2B_alpha_N"/>
</dbReference>
<dbReference type="Pfam" id="PF01008">
    <property type="entry name" value="IF-2B"/>
    <property type="match status" value="2"/>
</dbReference>
<proteinExistence type="inferred from homology"/>
<evidence type="ECO:0000256" key="1">
    <source>
        <dbReference type="ARBA" id="ARBA00004514"/>
    </source>
</evidence>
<evidence type="ECO:0000256" key="5">
    <source>
        <dbReference type="ARBA" id="ARBA00022917"/>
    </source>
</evidence>
<dbReference type="InterPro" id="IPR042529">
    <property type="entry name" value="IF_2B-like_C"/>
</dbReference>
<dbReference type="Gene3D" id="3.40.50.10470">
    <property type="entry name" value="Translation initiation factor eif-2b, domain 2"/>
    <property type="match status" value="1"/>
</dbReference>
<dbReference type="GO" id="GO:0005829">
    <property type="term" value="C:cytosol"/>
    <property type="evidence" value="ECO:0007669"/>
    <property type="project" value="UniProtKB-SubCell"/>
</dbReference>
<dbReference type="EMBL" id="JAVHNQ010000012">
    <property type="protein sequence ID" value="KAK6335444.1"/>
    <property type="molecule type" value="Genomic_DNA"/>
</dbReference>
<dbReference type="InterPro" id="IPR051501">
    <property type="entry name" value="eIF2B_alpha/beta/delta"/>
</dbReference>
<evidence type="ECO:0000256" key="4">
    <source>
        <dbReference type="ARBA" id="ARBA00022540"/>
    </source>
</evidence>
<reference evidence="10 11" key="1">
    <citation type="submission" date="2019-10" db="EMBL/GenBank/DDBJ databases">
        <authorList>
            <person name="Palmer J.M."/>
        </authorList>
    </citation>
    <scope>NUCLEOTIDE SEQUENCE [LARGE SCALE GENOMIC DNA]</scope>
    <source>
        <strain evidence="10 11">TWF696</strain>
    </source>
</reference>
<gene>
    <name evidence="10" type="primary">GCN3</name>
    <name evidence="10" type="ORF">TWF696_002220</name>
</gene>
<keyword evidence="11" id="KW-1185">Reference proteome</keyword>
<accession>A0AAV9U6M5</accession>